<evidence type="ECO:0000259" key="28">
    <source>
        <dbReference type="PROSITE" id="PS50405"/>
    </source>
</evidence>
<dbReference type="Gene3D" id="1.20.1050.10">
    <property type="match status" value="2"/>
</dbReference>
<evidence type="ECO:0000256" key="18">
    <source>
        <dbReference type="ARBA" id="ARBA00032095"/>
    </source>
</evidence>
<evidence type="ECO:0000256" key="8">
    <source>
        <dbReference type="ARBA" id="ARBA00021841"/>
    </source>
</evidence>
<dbReference type="STRING" id="84645.A0A498NDH5"/>
<dbReference type="CDD" id="cd03184">
    <property type="entry name" value="GST_C_Omega"/>
    <property type="match status" value="1"/>
</dbReference>
<dbReference type="SMART" id="SM00220">
    <property type="entry name" value="S_TKc"/>
    <property type="match status" value="1"/>
</dbReference>
<dbReference type="InterPro" id="IPR036282">
    <property type="entry name" value="Glutathione-S-Trfase_C_sf"/>
</dbReference>
<dbReference type="SFLD" id="SFLDG00358">
    <property type="entry name" value="Main_(cytGST)"/>
    <property type="match status" value="2"/>
</dbReference>
<evidence type="ECO:0000256" key="22">
    <source>
        <dbReference type="ARBA" id="ARBA00048353"/>
    </source>
</evidence>
<evidence type="ECO:0000256" key="12">
    <source>
        <dbReference type="ARBA" id="ARBA00022679"/>
    </source>
</evidence>
<dbReference type="EC" id="1.8.5.1" evidence="4"/>
<dbReference type="Pfam" id="PF13409">
    <property type="entry name" value="GST_N_2"/>
    <property type="match status" value="1"/>
</dbReference>
<dbReference type="PROSITE" id="PS00107">
    <property type="entry name" value="PROTEIN_KINASE_ATP"/>
    <property type="match status" value="1"/>
</dbReference>
<dbReference type="Gene3D" id="1.10.510.10">
    <property type="entry name" value="Transferase(Phosphotransferase) domain 1"/>
    <property type="match status" value="1"/>
</dbReference>
<evidence type="ECO:0007829" key="32">
    <source>
        <dbReference type="PeptideAtlas" id="A0A498NDH5"/>
    </source>
</evidence>
<dbReference type="GO" id="GO:0050610">
    <property type="term" value="F:methylarsonate reductase activity"/>
    <property type="evidence" value="ECO:0007669"/>
    <property type="project" value="UniProtKB-EC"/>
</dbReference>
<dbReference type="EC" id="2.5.1.18" evidence="6"/>
<dbReference type="GO" id="GO:0005634">
    <property type="term" value="C:nucleus"/>
    <property type="evidence" value="ECO:0007669"/>
    <property type="project" value="UniProtKB-SubCell"/>
</dbReference>
<evidence type="ECO:0000256" key="15">
    <source>
        <dbReference type="ARBA" id="ARBA00022840"/>
    </source>
</evidence>
<dbReference type="PANTHER" id="PTHR22969:SF13">
    <property type="entry name" value="INHIBITOR OF NUCLEAR FACTOR KAPPA-B KINASE SUBUNIT ALPHA"/>
    <property type="match status" value="1"/>
</dbReference>
<dbReference type="Pfam" id="PF13417">
    <property type="entry name" value="GST_N_3"/>
    <property type="match status" value="1"/>
</dbReference>
<feature type="domain" description="GST C-terminal" evidence="28">
    <location>
        <begin position="1050"/>
        <end position="1159"/>
    </location>
</feature>
<evidence type="ECO:0000256" key="13">
    <source>
        <dbReference type="ARBA" id="ARBA00022741"/>
    </source>
</evidence>
<keyword evidence="12" id="KW-0808">Transferase</keyword>
<comment type="caution">
    <text evidence="29">The sequence shown here is derived from an EMBL/GenBank/DDBJ whole genome shotgun (WGS) entry which is preliminary data.</text>
</comment>
<feature type="binding site" evidence="25">
    <location>
        <position position="44"/>
    </location>
    <ligand>
        <name>ATP</name>
        <dbReference type="ChEBI" id="CHEBI:30616"/>
    </ligand>
</feature>
<dbReference type="EMBL" id="QBIY01011962">
    <property type="protein sequence ID" value="RXN27825.1"/>
    <property type="molecule type" value="Genomic_DNA"/>
</dbReference>
<evidence type="ECO:0000256" key="11">
    <source>
        <dbReference type="ARBA" id="ARBA00022553"/>
    </source>
</evidence>
<evidence type="ECO:0000259" key="27">
    <source>
        <dbReference type="PROSITE" id="PS50404"/>
    </source>
</evidence>
<dbReference type="SFLD" id="SFLDS00019">
    <property type="entry name" value="Glutathione_Transferase_(cytos"/>
    <property type="match status" value="2"/>
</dbReference>
<dbReference type="InterPro" id="IPR017441">
    <property type="entry name" value="Protein_kinase_ATP_BS"/>
</dbReference>
<keyword evidence="14 29" id="KW-0418">Kinase</keyword>
<evidence type="ECO:0000256" key="23">
    <source>
        <dbReference type="ARBA" id="ARBA00048789"/>
    </source>
</evidence>
<evidence type="ECO:0000259" key="26">
    <source>
        <dbReference type="PROSITE" id="PS50011"/>
    </source>
</evidence>
<dbReference type="InterPro" id="IPR046375">
    <property type="entry name" value="IKBKB_SDD_sf"/>
</dbReference>
<dbReference type="InterPro" id="IPR051180">
    <property type="entry name" value="IKK"/>
</dbReference>
<feature type="domain" description="Protein kinase" evidence="26">
    <location>
        <begin position="15"/>
        <end position="325"/>
    </location>
</feature>
<dbReference type="InterPro" id="IPR045073">
    <property type="entry name" value="Omega/Tau-like"/>
</dbReference>
<gene>
    <name evidence="30" type="ORF">ROHU_002324</name>
    <name evidence="29" type="ORF">ROHU_019834</name>
</gene>
<evidence type="ECO:0000256" key="9">
    <source>
        <dbReference type="ARBA" id="ARBA00022490"/>
    </source>
</evidence>
<keyword evidence="9" id="KW-0963">Cytoplasm</keyword>
<dbReference type="Pfam" id="PF14497">
    <property type="entry name" value="GST_C_3"/>
    <property type="match status" value="1"/>
</dbReference>
<name>A0A498NDH5_LABRO</name>
<dbReference type="SUPFAM" id="SSF52833">
    <property type="entry name" value="Thioredoxin-like"/>
    <property type="match status" value="2"/>
</dbReference>
<dbReference type="EMBL" id="QBIY01006318">
    <property type="protein sequence ID" value="RXN37111.1"/>
    <property type="molecule type" value="Genomic_DNA"/>
</dbReference>
<dbReference type="Gene3D" id="1.20.1270.250">
    <property type="match status" value="1"/>
</dbReference>
<comment type="catalytic activity">
    <reaction evidence="22">
        <text>methylarsonate + 2 glutathione + H(+) = methylarsonous acid + glutathione disulfide + H2O</text>
        <dbReference type="Rhea" id="RHEA:15969"/>
        <dbReference type="ChEBI" id="CHEBI:15377"/>
        <dbReference type="ChEBI" id="CHEBI:15378"/>
        <dbReference type="ChEBI" id="CHEBI:17826"/>
        <dbReference type="ChEBI" id="CHEBI:33409"/>
        <dbReference type="ChEBI" id="CHEBI:57925"/>
        <dbReference type="ChEBI" id="CHEBI:58297"/>
        <dbReference type="EC" id="1.20.4.2"/>
    </reaction>
</comment>
<evidence type="ECO:0000256" key="6">
    <source>
        <dbReference type="ARBA" id="ARBA00012452"/>
    </source>
</evidence>
<comment type="catalytic activity">
    <reaction evidence="21">
        <text>RX + glutathione = an S-substituted glutathione + a halide anion + H(+)</text>
        <dbReference type="Rhea" id="RHEA:16437"/>
        <dbReference type="ChEBI" id="CHEBI:15378"/>
        <dbReference type="ChEBI" id="CHEBI:16042"/>
        <dbReference type="ChEBI" id="CHEBI:17792"/>
        <dbReference type="ChEBI" id="CHEBI:57925"/>
        <dbReference type="ChEBI" id="CHEBI:90779"/>
        <dbReference type="EC" id="2.5.1.18"/>
    </reaction>
</comment>
<evidence type="ECO:0000256" key="21">
    <source>
        <dbReference type="ARBA" id="ARBA00047960"/>
    </source>
</evidence>
<keyword evidence="11" id="KW-0597">Phosphoprotein</keyword>
<evidence type="ECO:0000256" key="1">
    <source>
        <dbReference type="ARBA" id="ARBA00004123"/>
    </source>
</evidence>
<feature type="domain" description="GST N-terminal" evidence="27">
    <location>
        <begin position="966"/>
        <end position="1045"/>
    </location>
</feature>
<dbReference type="InterPro" id="IPR004045">
    <property type="entry name" value="Glutathione_S-Trfase_N"/>
</dbReference>
<evidence type="ECO:0000256" key="16">
    <source>
        <dbReference type="ARBA" id="ARBA00023002"/>
    </source>
</evidence>
<evidence type="ECO:0000256" key="2">
    <source>
        <dbReference type="ARBA" id="ARBA00004496"/>
    </source>
</evidence>
<sequence length="1174" mass="134774">MEKPPFRQNQVCGSWIMKERLGTGGFGHVYLYQNQETSEKIAVKLCRLELNAKNKDRWSREIQIMKKLKHLNVVTAKDVPEEMMHIALNDLPLLAMEYCSKGDLRKLLSKPENCCGLKESEVLALLNDVGSGIQYLHENKIIHRDLKPENIVLQDINGKQVHKIIDLGYAKDLDQGSLCTSFVGTLQYLAPELFEGKSYTVTVDYWSFGTMIFECCCGFRPFLHNLQPVQWYVFWTSKVRNKGPKDIMAVEDMNGEVRFSTHLPYPNNLSSPDEGLHSLQQRIETETRIELLNQELLQETGVMLDPRKPAAQCVLDGVRGWDSYIVYLFDKSLTKYSGPLTARKLPESVNFIVRETKTQLPLSALKKVWGEAVSYICGLREDYSRLFQGQRAAMLSLLRYNTNLTRYKNMMFSFSQQLKAKLDFFKSSIQYDLEKYSDQMQYGISSEKMLKAWQDNEEKAAAFVQVAEIGHLDEEIMALHSEIVELQRSPYARRQGDVMEQLQERAIELYRQLKAKCKMPDPQHGYSDSSEMVKVIVQTVQNQDRVLRDLYAHLSKILLSKQKIIDLFPKIERTLESIKEADSTVMQMQIKRQREFWHLLKIACAQNTTRSSVSQSGEMPSSLSTWNQTQAQCSSRLPMSLQVPQEGDSVNHLLEENQRYLSQLTSLLQETTEEKSESIMLIKYNNGIQIKAVLTSNFNSAFAGLPSTTTPPLLIKIMAPSQKTLGKGSPAPGPVPKDHIRLYSMRFCPFAQRTRLVLIAKGIKHEIINVHLKEKPDWFLAKNPLGLVPTLETPSGQVIYESPITCEYLDEVYPEKKLLPSDPFERAQQKMLLEHYSKVTPYFYKIPVGKAKGEDVSALEKELEEKFAQFNEILVNKKTKFFGGDSVTMIDYLMWPWFERLEVMDLKHCLDRTPQLKRWTEHMLEDPAVQATMFSTDTHKVFYKSFMEGNPDYDYACPAPGPVPKGLIRLYSMRFCPFAQRARLVLTAKGIKHEIINIHLKDKPDWFLAKNPAGTVPVLETSSGQVIYESPITCEYLEDAYPEKKLCPSDPFERAQQRMLLEHYSKVIPCFYSICMGKNKGQDVSAAEAEFTEKVSKLNETLAKNKTKYFGGDSITMIDYLIWPCCLANTPELRKWIERMYEDPAVKATMFSSEDHKVFFDSFMAGNPNYDHGL</sequence>
<evidence type="ECO:0000256" key="3">
    <source>
        <dbReference type="ARBA" id="ARBA00011067"/>
    </source>
</evidence>
<dbReference type="Pfam" id="PF12179">
    <property type="entry name" value="IKKbetaNEMObind"/>
    <property type="match status" value="1"/>
</dbReference>
<keyword evidence="10" id="KW-0723">Serine/threonine-protein kinase</keyword>
<dbReference type="GO" id="GO:0005524">
    <property type="term" value="F:ATP binding"/>
    <property type="evidence" value="ECO:0007669"/>
    <property type="project" value="UniProtKB-UniRule"/>
</dbReference>
<dbReference type="InterPro" id="IPR041185">
    <property type="entry name" value="IKBKB_SDD"/>
</dbReference>
<dbReference type="GO" id="GO:0004364">
    <property type="term" value="F:glutathione transferase activity"/>
    <property type="evidence" value="ECO:0007669"/>
    <property type="project" value="UniProtKB-EC"/>
</dbReference>
<keyword evidence="15 25" id="KW-0067">ATP-binding</keyword>
<comment type="subcellular location">
    <subcellularLocation>
        <location evidence="2">Cytoplasm</location>
    </subcellularLocation>
    <subcellularLocation>
        <location evidence="1">Nucleus</location>
    </subcellularLocation>
</comment>
<dbReference type="SUPFAM" id="SSF56112">
    <property type="entry name" value="Protein kinase-like (PK-like)"/>
    <property type="match status" value="1"/>
</dbReference>
<keyword evidence="16" id="KW-0560">Oxidoreductase</keyword>
<dbReference type="GO" id="GO:0045944">
    <property type="term" value="P:positive regulation of transcription by RNA polymerase II"/>
    <property type="evidence" value="ECO:0007669"/>
    <property type="project" value="TreeGrafter"/>
</dbReference>
<protein>
    <recommendedName>
        <fullName evidence="8">Inhibitor of nuclear factor kappa-B kinase subunit alpha</fullName>
        <ecNumber evidence="7">1.20.4.2</ecNumber>
        <ecNumber evidence="4">1.8.5.1</ecNumber>
        <ecNumber evidence="6">2.5.1.18</ecNumber>
        <ecNumber evidence="5">2.7.11.10</ecNumber>
    </recommendedName>
    <alternativeName>
        <fullName evidence="19">Glutathione-dependent dehydroascorbate reductase</fullName>
    </alternativeName>
    <alternativeName>
        <fullName evidence="20">Monomethylarsonic acid reductase</fullName>
    </alternativeName>
    <alternativeName>
        <fullName evidence="18">Nuclear factor NF-kappa-B inhibitor kinase alpha</fullName>
    </alternativeName>
</protein>
<comment type="catalytic activity">
    <reaction evidence="23">
        <text>L-seryl-[I-kappa-B protein] + ATP = O-phospho-L-seryl-[I-kappa-B protein] + ADP + H(+)</text>
        <dbReference type="Rhea" id="RHEA:19073"/>
        <dbReference type="Rhea" id="RHEA-COMP:13698"/>
        <dbReference type="Rhea" id="RHEA-COMP:13699"/>
        <dbReference type="ChEBI" id="CHEBI:15378"/>
        <dbReference type="ChEBI" id="CHEBI:29999"/>
        <dbReference type="ChEBI" id="CHEBI:30616"/>
        <dbReference type="ChEBI" id="CHEBI:83421"/>
        <dbReference type="ChEBI" id="CHEBI:456216"/>
        <dbReference type="EC" id="2.7.11.10"/>
    </reaction>
</comment>
<keyword evidence="17" id="KW-0539">Nucleus</keyword>
<evidence type="ECO:0000256" key="4">
    <source>
        <dbReference type="ARBA" id="ARBA00012436"/>
    </source>
</evidence>
<dbReference type="FunFam" id="1.20.1050.10:FF:000009">
    <property type="entry name" value="Glutathione S-transferase omega-1"/>
    <property type="match status" value="2"/>
</dbReference>
<dbReference type="FunFam" id="1.10.510.10:FF:000147">
    <property type="entry name" value="Inhibitor of nuclear factor kappa-B kinase subunit beta"/>
    <property type="match status" value="1"/>
</dbReference>
<dbReference type="CDD" id="cd03055">
    <property type="entry name" value="GST_N_Omega"/>
    <property type="match status" value="2"/>
</dbReference>
<dbReference type="SUPFAM" id="SSF47616">
    <property type="entry name" value="GST C-terminal domain-like"/>
    <property type="match status" value="2"/>
</dbReference>
<dbReference type="InterPro" id="IPR004046">
    <property type="entry name" value="GST_C"/>
</dbReference>
<dbReference type="Pfam" id="PF18397">
    <property type="entry name" value="IKBKB_SDD"/>
    <property type="match status" value="1"/>
</dbReference>
<evidence type="ECO:0000313" key="30">
    <source>
        <dbReference type="EMBL" id="RXN37111.1"/>
    </source>
</evidence>
<dbReference type="InterPro" id="IPR036249">
    <property type="entry name" value="Thioredoxin-like_sf"/>
</dbReference>
<evidence type="ECO:0000256" key="20">
    <source>
        <dbReference type="ARBA" id="ARBA00032681"/>
    </source>
</evidence>
<organism evidence="29 31">
    <name type="scientific">Labeo rohita</name>
    <name type="common">Indian major carp</name>
    <name type="synonym">Cyprinus rohita</name>
    <dbReference type="NCBI Taxonomy" id="84645"/>
    <lineage>
        <taxon>Eukaryota</taxon>
        <taxon>Metazoa</taxon>
        <taxon>Chordata</taxon>
        <taxon>Craniata</taxon>
        <taxon>Vertebrata</taxon>
        <taxon>Euteleostomi</taxon>
        <taxon>Actinopterygii</taxon>
        <taxon>Neopterygii</taxon>
        <taxon>Teleostei</taxon>
        <taxon>Ostariophysi</taxon>
        <taxon>Cypriniformes</taxon>
        <taxon>Cyprinidae</taxon>
        <taxon>Labeoninae</taxon>
        <taxon>Labeonini</taxon>
        <taxon>Labeo</taxon>
    </lineage>
</organism>
<dbReference type="GO" id="GO:0033209">
    <property type="term" value="P:tumor necrosis factor-mediated signaling pathway"/>
    <property type="evidence" value="ECO:0007669"/>
    <property type="project" value="TreeGrafter"/>
</dbReference>
<dbReference type="GO" id="GO:0008385">
    <property type="term" value="C:IkappaB kinase complex"/>
    <property type="evidence" value="ECO:0007669"/>
    <property type="project" value="TreeGrafter"/>
</dbReference>
<dbReference type="InterPro" id="IPR010987">
    <property type="entry name" value="Glutathione-S-Trfase_C-like"/>
</dbReference>
<dbReference type="EC" id="1.20.4.2" evidence="7"/>
<dbReference type="FunFam" id="1.20.1270.250:FF:000001">
    <property type="entry name" value="Inhibitor of nuclear factor kappa-B kinase subunit alpha"/>
    <property type="match status" value="1"/>
</dbReference>
<feature type="domain" description="GST C-terminal" evidence="28">
    <location>
        <begin position="822"/>
        <end position="947"/>
    </location>
</feature>
<dbReference type="PROSITE" id="PS50405">
    <property type="entry name" value="GST_CTER"/>
    <property type="match status" value="2"/>
</dbReference>
<accession>A0A498NDH5</accession>
<evidence type="ECO:0000256" key="14">
    <source>
        <dbReference type="ARBA" id="ARBA00022777"/>
    </source>
</evidence>
<evidence type="ECO:0000256" key="24">
    <source>
        <dbReference type="ARBA" id="ARBA00049544"/>
    </source>
</evidence>
<dbReference type="PROSITE" id="PS00108">
    <property type="entry name" value="PROTEIN_KINASE_ST"/>
    <property type="match status" value="1"/>
</dbReference>
<dbReference type="InterPro" id="IPR022007">
    <property type="entry name" value="IKKbetaNEMObind"/>
</dbReference>
<evidence type="ECO:0000256" key="10">
    <source>
        <dbReference type="ARBA" id="ARBA00022527"/>
    </source>
</evidence>
<proteinExistence type="evidence at protein level"/>
<dbReference type="GO" id="GO:0045174">
    <property type="term" value="F:glutathione dehydrogenase (ascorbate) activity"/>
    <property type="evidence" value="ECO:0007669"/>
    <property type="project" value="UniProtKB-EC"/>
</dbReference>
<dbReference type="Gene3D" id="3.40.30.10">
    <property type="entry name" value="Glutaredoxin"/>
    <property type="match status" value="2"/>
</dbReference>
<dbReference type="InterPro" id="IPR040079">
    <property type="entry name" value="Glutathione_S-Trfase"/>
</dbReference>
<dbReference type="InterPro" id="IPR008271">
    <property type="entry name" value="Ser/Thr_kinase_AS"/>
</dbReference>
<comment type="catalytic activity">
    <reaction evidence="24">
        <text>L-dehydroascorbate + 2 glutathione = glutathione disulfide + L-ascorbate</text>
        <dbReference type="Rhea" id="RHEA:24424"/>
        <dbReference type="ChEBI" id="CHEBI:38290"/>
        <dbReference type="ChEBI" id="CHEBI:57925"/>
        <dbReference type="ChEBI" id="CHEBI:58297"/>
        <dbReference type="ChEBI" id="CHEBI:58539"/>
        <dbReference type="EC" id="1.8.5.1"/>
    </reaction>
</comment>
<evidence type="ECO:0000256" key="25">
    <source>
        <dbReference type="PROSITE-ProRule" id="PRU10141"/>
    </source>
</evidence>
<keyword evidence="13 25" id="KW-0547">Nucleotide-binding</keyword>
<dbReference type="InterPro" id="IPR005442">
    <property type="entry name" value="GST_omega"/>
</dbReference>
<comment type="similarity">
    <text evidence="3">Belongs to the GST superfamily. Omega family.</text>
</comment>
<dbReference type="InterPro" id="IPR011009">
    <property type="entry name" value="Kinase-like_dom_sf"/>
</dbReference>
<dbReference type="SMART" id="SM01239">
    <property type="entry name" value="IKKbetaNEMObind"/>
    <property type="match status" value="1"/>
</dbReference>
<dbReference type="Proteomes" id="UP000290572">
    <property type="component" value="Unassembled WGS sequence"/>
</dbReference>
<dbReference type="EC" id="2.7.11.10" evidence="5"/>
<dbReference type="PROSITE" id="PS50404">
    <property type="entry name" value="GST_NTER"/>
    <property type="match status" value="2"/>
</dbReference>
<feature type="domain" description="GST N-terminal" evidence="27">
    <location>
        <begin position="738"/>
        <end position="817"/>
    </location>
</feature>
<dbReference type="GO" id="GO:0008384">
    <property type="term" value="F:IkappaB kinase activity"/>
    <property type="evidence" value="ECO:0007669"/>
    <property type="project" value="UniProtKB-EC"/>
</dbReference>
<dbReference type="InterPro" id="IPR000719">
    <property type="entry name" value="Prot_kinase_dom"/>
</dbReference>
<evidence type="ECO:0000256" key="5">
    <source>
        <dbReference type="ARBA" id="ARBA00012442"/>
    </source>
</evidence>
<dbReference type="PROSITE" id="PS50011">
    <property type="entry name" value="PROTEIN_KINASE_DOM"/>
    <property type="match status" value="1"/>
</dbReference>
<dbReference type="PANTHER" id="PTHR22969">
    <property type="entry name" value="IKB KINASE"/>
    <property type="match status" value="1"/>
</dbReference>
<evidence type="ECO:0000313" key="31">
    <source>
        <dbReference type="Proteomes" id="UP000290572"/>
    </source>
</evidence>
<dbReference type="Pfam" id="PF00069">
    <property type="entry name" value="Pkinase"/>
    <property type="match status" value="1"/>
</dbReference>
<dbReference type="FunFam" id="3.40.30.10:FF:000123">
    <property type="entry name" value="Glutathione transferase o1"/>
    <property type="match status" value="2"/>
</dbReference>
<keyword evidence="31" id="KW-1185">Reference proteome</keyword>
<evidence type="ECO:0000313" key="29">
    <source>
        <dbReference type="EMBL" id="RXN27825.1"/>
    </source>
</evidence>
<evidence type="ECO:0000256" key="17">
    <source>
        <dbReference type="ARBA" id="ARBA00023242"/>
    </source>
</evidence>
<reference evidence="29 31" key="1">
    <citation type="submission" date="2018-03" db="EMBL/GenBank/DDBJ databases">
        <title>Draft genome sequence of Rohu Carp (Labeo rohita).</title>
        <authorList>
            <person name="Das P."/>
            <person name="Kushwaha B."/>
            <person name="Joshi C.G."/>
            <person name="Kumar D."/>
            <person name="Nagpure N.S."/>
            <person name="Sahoo L."/>
            <person name="Das S.P."/>
            <person name="Bit A."/>
            <person name="Patnaik S."/>
            <person name="Meher P.K."/>
            <person name="Jayasankar P."/>
            <person name="Koringa P.G."/>
            <person name="Patel N.V."/>
            <person name="Hinsu A.T."/>
            <person name="Kumar R."/>
            <person name="Pandey M."/>
            <person name="Agarwal S."/>
            <person name="Srivastava S."/>
            <person name="Singh M."/>
            <person name="Iquebal M.A."/>
            <person name="Jaiswal S."/>
            <person name="Angadi U.B."/>
            <person name="Kumar N."/>
            <person name="Raza M."/>
            <person name="Shah T.M."/>
            <person name="Rai A."/>
            <person name="Jena J.K."/>
        </authorList>
    </citation>
    <scope>NUCLEOTIDE SEQUENCE [LARGE SCALE GENOMIC DNA]</scope>
    <source>
        <strain evidence="29">DASCIFA01</strain>
        <tissue evidence="29">Testis</tissue>
    </source>
</reference>
<evidence type="ECO:0000256" key="7">
    <source>
        <dbReference type="ARBA" id="ARBA00013060"/>
    </source>
</evidence>
<keyword evidence="32" id="KW-1267">Proteomics identification</keyword>
<dbReference type="PRINTS" id="PR01625">
    <property type="entry name" value="GSTRNSFRASEO"/>
</dbReference>
<dbReference type="AlphaFoldDB" id="A0A498NDH5"/>
<dbReference type="SFLD" id="SFLDG01152">
    <property type="entry name" value="Main.3:_Omega-_and_Tau-like"/>
    <property type="match status" value="1"/>
</dbReference>
<evidence type="ECO:0000256" key="19">
    <source>
        <dbReference type="ARBA" id="ARBA00032186"/>
    </source>
</evidence>